<evidence type="ECO:0000313" key="2">
    <source>
        <dbReference type="Proteomes" id="UP000199103"/>
    </source>
</evidence>
<keyword evidence="1" id="KW-0418">Kinase</keyword>
<dbReference type="SUPFAM" id="SSF52540">
    <property type="entry name" value="P-loop containing nucleoside triphosphate hydrolases"/>
    <property type="match status" value="1"/>
</dbReference>
<protein>
    <submittedName>
        <fullName evidence="1">Predicted kinase</fullName>
    </submittedName>
</protein>
<dbReference type="AlphaFoldDB" id="A0A1H2ABS2"/>
<dbReference type="PANTHER" id="PTHR37807:SF3">
    <property type="entry name" value="OS07G0160300 PROTEIN"/>
    <property type="match status" value="1"/>
</dbReference>
<dbReference type="PANTHER" id="PTHR37807">
    <property type="entry name" value="OS07G0160300 PROTEIN"/>
    <property type="match status" value="1"/>
</dbReference>
<dbReference type="OrthoDB" id="3819922at2"/>
<keyword evidence="2" id="KW-1185">Reference proteome</keyword>
<dbReference type="RefSeq" id="WP_091530579.1">
    <property type="nucleotide sequence ID" value="NZ_LT629772.1"/>
</dbReference>
<proteinExistence type="predicted"/>
<dbReference type="Proteomes" id="UP000199103">
    <property type="component" value="Chromosome I"/>
</dbReference>
<keyword evidence="1" id="KW-0808">Transferase</keyword>
<accession>A0A1H2ABS2</accession>
<dbReference type="InterPro" id="IPR027417">
    <property type="entry name" value="P-loop_NTPase"/>
</dbReference>
<organism evidence="1 2">
    <name type="scientific">Microlunatus soli</name>
    <dbReference type="NCBI Taxonomy" id="630515"/>
    <lineage>
        <taxon>Bacteria</taxon>
        <taxon>Bacillati</taxon>
        <taxon>Actinomycetota</taxon>
        <taxon>Actinomycetes</taxon>
        <taxon>Propionibacteriales</taxon>
        <taxon>Propionibacteriaceae</taxon>
        <taxon>Microlunatus</taxon>
    </lineage>
</organism>
<dbReference type="EMBL" id="LT629772">
    <property type="protein sequence ID" value="SDT43327.1"/>
    <property type="molecule type" value="Genomic_DNA"/>
</dbReference>
<evidence type="ECO:0000313" key="1">
    <source>
        <dbReference type="EMBL" id="SDT43327.1"/>
    </source>
</evidence>
<dbReference type="Gene3D" id="3.40.50.300">
    <property type="entry name" value="P-loop containing nucleotide triphosphate hydrolases"/>
    <property type="match status" value="1"/>
</dbReference>
<dbReference type="Pfam" id="PF13671">
    <property type="entry name" value="AAA_33"/>
    <property type="match status" value="1"/>
</dbReference>
<sequence>MNFAAQSTAPTSLPRLIVVTGRPGTGKTTLSKALAAELVACYLRIDAVETALQVALADFGIGDLGPMDVGDVGDVGPAGYVVAHRLAASNLELGHDVVVDAVCPVPESRQGWMDTAAAAGAQLIIFETHLSDTAEHRRRVTERRPDMPGQRVPTWDQVTAGEWVVWDVERDGDRHLVDTSDAADAVASALTTITT</sequence>
<dbReference type="GO" id="GO:0016301">
    <property type="term" value="F:kinase activity"/>
    <property type="evidence" value="ECO:0007669"/>
    <property type="project" value="UniProtKB-KW"/>
</dbReference>
<reference evidence="1 2" key="1">
    <citation type="submission" date="2016-10" db="EMBL/GenBank/DDBJ databases">
        <authorList>
            <person name="de Groot N.N."/>
        </authorList>
    </citation>
    <scope>NUCLEOTIDE SEQUENCE [LARGE SCALE GENOMIC DNA]</scope>
    <source>
        <strain evidence="1 2">DSM 21800</strain>
    </source>
</reference>
<dbReference type="STRING" id="630515.SAMN04489812_5813"/>
<name>A0A1H2ABS2_9ACTN</name>
<gene>
    <name evidence="1" type="ORF">SAMN04489812_5813</name>
</gene>